<organism evidence="2 3">
    <name type="scientific">Eruca vesicaria subsp. sativa</name>
    <name type="common">Garden rocket</name>
    <name type="synonym">Eruca sativa</name>
    <dbReference type="NCBI Taxonomy" id="29727"/>
    <lineage>
        <taxon>Eukaryota</taxon>
        <taxon>Viridiplantae</taxon>
        <taxon>Streptophyta</taxon>
        <taxon>Embryophyta</taxon>
        <taxon>Tracheophyta</taxon>
        <taxon>Spermatophyta</taxon>
        <taxon>Magnoliopsida</taxon>
        <taxon>eudicotyledons</taxon>
        <taxon>Gunneridae</taxon>
        <taxon>Pentapetalae</taxon>
        <taxon>rosids</taxon>
        <taxon>malvids</taxon>
        <taxon>Brassicales</taxon>
        <taxon>Brassicaceae</taxon>
        <taxon>Brassiceae</taxon>
        <taxon>Eruca</taxon>
    </lineage>
</organism>
<feature type="compositionally biased region" description="Basic and acidic residues" evidence="1">
    <location>
        <begin position="62"/>
        <end position="98"/>
    </location>
</feature>
<comment type="caution">
    <text evidence="2">The sequence shown here is derived from an EMBL/GenBank/DDBJ whole genome shotgun (WGS) entry which is preliminary data.</text>
</comment>
<dbReference type="PANTHER" id="PTHR47251">
    <property type="entry name" value="FINGER DOMAIN PROTEIN, PUTATIVE (AFU_ORTHOLOGUE AFUA_3G04180)-RELATED"/>
    <property type="match status" value="1"/>
</dbReference>
<dbReference type="PANTHER" id="PTHR47251:SF1">
    <property type="entry name" value="FINGER DOMAIN PROTEIN, PUTATIVE (AFU_ORTHOLOGUE AFUA_3G04180)-RELATED"/>
    <property type="match status" value="1"/>
</dbReference>
<accession>A0ABC8K6S7</accession>
<dbReference type="EMBL" id="CAKOAT010186822">
    <property type="protein sequence ID" value="CAH8354053.1"/>
    <property type="molecule type" value="Genomic_DNA"/>
</dbReference>
<dbReference type="AlphaFoldDB" id="A0ABC8K6S7"/>
<feature type="region of interest" description="Disordered" evidence="1">
    <location>
        <begin position="1"/>
        <end position="128"/>
    </location>
</feature>
<reference evidence="2 3" key="1">
    <citation type="submission" date="2022-03" db="EMBL/GenBank/DDBJ databases">
        <authorList>
            <person name="Macdonald S."/>
            <person name="Ahmed S."/>
            <person name="Newling K."/>
        </authorList>
    </citation>
    <scope>NUCLEOTIDE SEQUENCE [LARGE SCALE GENOMIC DNA]</scope>
</reference>
<proteinExistence type="predicted"/>
<evidence type="ECO:0000256" key="1">
    <source>
        <dbReference type="SAM" id="MobiDB-lite"/>
    </source>
</evidence>
<evidence type="ECO:0000313" key="3">
    <source>
        <dbReference type="Proteomes" id="UP001642260"/>
    </source>
</evidence>
<protein>
    <submittedName>
        <fullName evidence="2">Uncharacterized protein</fullName>
    </submittedName>
</protein>
<evidence type="ECO:0000313" key="2">
    <source>
        <dbReference type="EMBL" id="CAH8354053.1"/>
    </source>
</evidence>
<keyword evidence="3" id="KW-1185">Reference proteome</keyword>
<feature type="compositionally biased region" description="Basic and acidic residues" evidence="1">
    <location>
        <begin position="1"/>
        <end position="26"/>
    </location>
</feature>
<dbReference type="Proteomes" id="UP001642260">
    <property type="component" value="Unassembled WGS sequence"/>
</dbReference>
<name>A0ABC8K6S7_ERUVS</name>
<gene>
    <name evidence="2" type="ORF">ERUC_LOCUS19808</name>
</gene>
<sequence length="152" mass="17481">MRRRESSREKQDGMGGVERQRPREARASFLLLPASCPKSSIVNFAARSKERPKTSTVGTMQRFKEMKELHDASSHDDRKKREQQRQEREMTKIADTRKQQQLQQNKQEEDSENAPVSSPAKATVAPLAVHEQRKILKFGFSSESSRISKVQQ</sequence>